<evidence type="ECO:0000256" key="5">
    <source>
        <dbReference type="SAM" id="MobiDB-lite"/>
    </source>
</evidence>
<reference evidence="7" key="2">
    <citation type="submission" date="2016-04" db="EMBL/GenBank/DDBJ databases">
        <title>First Complete Genome Sequence of a Subdivision 6 Acidobacterium.</title>
        <authorList>
            <person name="Huang S."/>
            <person name="Vieira S."/>
            <person name="Bunk B."/>
            <person name="Riedel T."/>
            <person name="Sproeer C."/>
            <person name="Overmann J."/>
        </authorList>
    </citation>
    <scope>NUCLEOTIDE SEQUENCE [LARGE SCALE GENOMIC DNA]</scope>
    <source>
        <strain evidence="7">DSM 100886 HEG_-6_39</strain>
    </source>
</reference>
<accession>A0A143PT60</accession>
<dbReference type="InterPro" id="IPR036388">
    <property type="entry name" value="WH-like_DNA-bd_sf"/>
</dbReference>
<evidence type="ECO:0000256" key="2">
    <source>
        <dbReference type="ARBA" id="ARBA00022618"/>
    </source>
</evidence>
<keyword evidence="3" id="KW-0159">Chromosome partition</keyword>
<keyword evidence="2" id="KW-0132">Cell division</keyword>
<evidence type="ECO:0000313" key="7">
    <source>
        <dbReference type="Proteomes" id="UP000076079"/>
    </source>
</evidence>
<dbReference type="GO" id="GO:0051304">
    <property type="term" value="P:chromosome separation"/>
    <property type="evidence" value="ECO:0007669"/>
    <property type="project" value="InterPro"/>
</dbReference>
<dbReference type="Gene3D" id="1.10.10.10">
    <property type="entry name" value="Winged helix-like DNA-binding domain superfamily/Winged helix DNA-binding domain"/>
    <property type="match status" value="2"/>
</dbReference>
<proteinExistence type="predicted"/>
<feature type="region of interest" description="Disordered" evidence="5">
    <location>
        <begin position="317"/>
        <end position="366"/>
    </location>
</feature>
<gene>
    <name evidence="6" type="primary">scpB</name>
    <name evidence="6" type="ORF">LuPra_04517</name>
</gene>
<protein>
    <submittedName>
        <fullName evidence="6">Segregation and condensation protein B</fullName>
    </submittedName>
</protein>
<dbReference type="EMBL" id="CP015136">
    <property type="protein sequence ID" value="AMY11270.1"/>
    <property type="molecule type" value="Genomic_DNA"/>
</dbReference>
<dbReference type="OrthoDB" id="9806226at2"/>
<keyword evidence="7" id="KW-1185">Reference proteome</keyword>
<feature type="region of interest" description="Disordered" evidence="5">
    <location>
        <begin position="1"/>
        <end position="81"/>
    </location>
</feature>
<reference evidence="6 7" key="1">
    <citation type="journal article" date="2016" name="Genome Announc.">
        <title>First Complete Genome Sequence of a Subdivision 6 Acidobacterium Strain.</title>
        <authorList>
            <person name="Huang S."/>
            <person name="Vieira S."/>
            <person name="Bunk B."/>
            <person name="Riedel T."/>
            <person name="Sproer C."/>
            <person name="Overmann J."/>
        </authorList>
    </citation>
    <scope>NUCLEOTIDE SEQUENCE [LARGE SCALE GENOMIC DNA]</scope>
    <source>
        <strain evidence="7">DSM 100886 HEG_-6_39</strain>
    </source>
</reference>
<dbReference type="STRING" id="1855912.LuPra_04517"/>
<dbReference type="PANTHER" id="PTHR34298:SF2">
    <property type="entry name" value="SEGREGATION AND CONDENSATION PROTEIN B"/>
    <property type="match status" value="1"/>
</dbReference>
<organism evidence="6 7">
    <name type="scientific">Luteitalea pratensis</name>
    <dbReference type="NCBI Taxonomy" id="1855912"/>
    <lineage>
        <taxon>Bacteria</taxon>
        <taxon>Pseudomonadati</taxon>
        <taxon>Acidobacteriota</taxon>
        <taxon>Vicinamibacteria</taxon>
        <taxon>Vicinamibacterales</taxon>
        <taxon>Vicinamibacteraceae</taxon>
        <taxon>Luteitalea</taxon>
    </lineage>
</organism>
<keyword evidence="1" id="KW-0963">Cytoplasm</keyword>
<evidence type="ECO:0000256" key="4">
    <source>
        <dbReference type="ARBA" id="ARBA00023306"/>
    </source>
</evidence>
<evidence type="ECO:0000256" key="1">
    <source>
        <dbReference type="ARBA" id="ARBA00022490"/>
    </source>
</evidence>
<evidence type="ECO:0000313" key="6">
    <source>
        <dbReference type="EMBL" id="AMY11270.1"/>
    </source>
</evidence>
<evidence type="ECO:0000256" key="3">
    <source>
        <dbReference type="ARBA" id="ARBA00022829"/>
    </source>
</evidence>
<dbReference type="Pfam" id="PF04079">
    <property type="entry name" value="SMC_ScpB"/>
    <property type="match status" value="1"/>
</dbReference>
<dbReference type="GO" id="GO:0051301">
    <property type="term" value="P:cell division"/>
    <property type="evidence" value="ECO:0007669"/>
    <property type="project" value="UniProtKB-KW"/>
</dbReference>
<feature type="compositionally biased region" description="Basic and acidic residues" evidence="5">
    <location>
        <begin position="44"/>
        <end position="53"/>
    </location>
</feature>
<dbReference type="Proteomes" id="UP000076079">
    <property type="component" value="Chromosome"/>
</dbReference>
<keyword evidence="4" id="KW-0131">Cell cycle</keyword>
<dbReference type="KEGG" id="abac:LuPra_04517"/>
<name>A0A143PT60_LUTPR</name>
<dbReference type="SUPFAM" id="SSF46785">
    <property type="entry name" value="Winged helix' DNA-binding domain"/>
    <property type="match status" value="2"/>
</dbReference>
<dbReference type="InterPro" id="IPR036390">
    <property type="entry name" value="WH_DNA-bd_sf"/>
</dbReference>
<dbReference type="InterPro" id="IPR005234">
    <property type="entry name" value="ScpB_csome_segregation"/>
</dbReference>
<dbReference type="AlphaFoldDB" id="A0A143PT60"/>
<dbReference type="PANTHER" id="PTHR34298">
    <property type="entry name" value="SEGREGATION AND CONDENSATION PROTEIN B"/>
    <property type="match status" value="1"/>
</dbReference>
<sequence length="366" mass="39002">MSDDNTPDVTVEDDVNAAVAPEAPAPSRSRRGKGRGTTPGARVDPADDARTGEAVEPVPAAESETGADASVPEQEADGDDDLVRESSMSASAFEAITGELKDPELFDPEEVANAPRAPHPLKPVVEALIFASPEPLTLKAMGRLLDDQPREDIETALAEVRESYLRSDGLQLVEVAGGFQIVTRPELYEWVRRLFKERTTSKLSVQALETLAVIAYKQPVTSGEIAEIRGVSATTGVLNTLLDRKLVKIVGRKQVVGRPFMYGTTREFLDKFGLKDLSDLPKVEDMSEALGFDLPSPVGEGDGVSLPFGDAAPVEPLLFEDEELQATAPRGGSHVPVAPPASTEAPAEVSLDTDAPAASDAPDEER</sequence>
<feature type="compositionally biased region" description="Acidic residues" evidence="5">
    <location>
        <begin position="1"/>
        <end position="15"/>
    </location>
</feature>
<feature type="compositionally biased region" description="Low complexity" evidence="5">
    <location>
        <begin position="16"/>
        <end position="27"/>
    </location>
</feature>
<dbReference type="RefSeq" id="WP_110172834.1">
    <property type="nucleotide sequence ID" value="NZ_CP015136.1"/>
</dbReference>
<dbReference type="NCBIfam" id="TIGR00281">
    <property type="entry name" value="SMC-Scp complex subunit ScpB"/>
    <property type="match status" value="1"/>
</dbReference>
<dbReference type="PATRIC" id="fig|1813736.3.peg.4765"/>